<evidence type="ECO:0000256" key="1">
    <source>
        <dbReference type="SAM" id="MobiDB-lite"/>
    </source>
</evidence>
<keyword evidence="2" id="KW-0812">Transmembrane</keyword>
<protein>
    <recommendedName>
        <fullName evidence="5">DUF4190 domain-containing protein</fullName>
    </recommendedName>
</protein>
<keyword evidence="2" id="KW-0472">Membrane</keyword>
<dbReference type="Proteomes" id="UP001160499">
    <property type="component" value="Unassembled WGS sequence"/>
</dbReference>
<keyword evidence="4" id="KW-1185">Reference proteome</keyword>
<feature type="transmembrane region" description="Helical" evidence="2">
    <location>
        <begin position="112"/>
        <end position="133"/>
    </location>
</feature>
<evidence type="ECO:0000256" key="2">
    <source>
        <dbReference type="SAM" id="Phobius"/>
    </source>
</evidence>
<evidence type="ECO:0008006" key="5">
    <source>
        <dbReference type="Google" id="ProtNLM"/>
    </source>
</evidence>
<dbReference type="EMBL" id="JARXVH010000009">
    <property type="protein sequence ID" value="MDH6218458.1"/>
    <property type="molecule type" value="Genomic_DNA"/>
</dbReference>
<feature type="region of interest" description="Disordered" evidence="1">
    <location>
        <begin position="1"/>
        <end position="24"/>
    </location>
</feature>
<proteinExistence type="predicted"/>
<comment type="caution">
    <text evidence="3">The sequence shown here is derived from an EMBL/GenBank/DDBJ whole genome shotgun (WGS) entry which is preliminary data.</text>
</comment>
<feature type="compositionally biased region" description="Pro residues" evidence="1">
    <location>
        <begin position="12"/>
        <end position="21"/>
    </location>
</feature>
<sequence length="134" mass="13461">MTPGRPHALRNHPPPARPQPLPDANFSEITMSSLLFEVSHLLAAAPVPGGGDTAVPSPAANAPTELTGKVNTVLGIAAWAGTAAGVAGVLITGAMMAISVKRGESSEHMSRLGMVLGGCVLVSTAGPLISFVFA</sequence>
<accession>A0ABT6LQD8</accession>
<evidence type="ECO:0000313" key="4">
    <source>
        <dbReference type="Proteomes" id="UP001160499"/>
    </source>
</evidence>
<gene>
    <name evidence="3" type="ORF">M2283_005790</name>
</gene>
<evidence type="ECO:0000313" key="3">
    <source>
        <dbReference type="EMBL" id="MDH6218458.1"/>
    </source>
</evidence>
<name>A0ABT6LQD8_9ACTN</name>
<reference evidence="3 4" key="1">
    <citation type="submission" date="2023-04" db="EMBL/GenBank/DDBJ databases">
        <title>Forest soil microbial communities from Buena Vista Peninsula, Colon Province, Panama.</title>
        <authorList>
            <person name="Bouskill N."/>
        </authorList>
    </citation>
    <scope>NUCLEOTIDE SEQUENCE [LARGE SCALE GENOMIC DNA]</scope>
    <source>
        <strain evidence="3 4">GGS1</strain>
    </source>
</reference>
<keyword evidence="2" id="KW-1133">Transmembrane helix</keyword>
<feature type="transmembrane region" description="Helical" evidence="2">
    <location>
        <begin position="76"/>
        <end position="100"/>
    </location>
</feature>
<organism evidence="3 4">
    <name type="scientific">Streptomyces pseudovenezuelae</name>
    <dbReference type="NCBI Taxonomy" id="67350"/>
    <lineage>
        <taxon>Bacteria</taxon>
        <taxon>Bacillati</taxon>
        <taxon>Actinomycetota</taxon>
        <taxon>Actinomycetes</taxon>
        <taxon>Kitasatosporales</taxon>
        <taxon>Streptomycetaceae</taxon>
        <taxon>Streptomyces</taxon>
        <taxon>Streptomyces aurantiacus group</taxon>
    </lineage>
</organism>